<accession>A0A1H8D3C1</accession>
<feature type="domain" description="DUF4097" evidence="1">
    <location>
        <begin position="66"/>
        <end position="348"/>
    </location>
</feature>
<proteinExistence type="predicted"/>
<dbReference type="InterPro" id="IPR025164">
    <property type="entry name" value="Toastrack_DUF4097"/>
</dbReference>
<dbReference type="OrthoDB" id="2064938at2"/>
<gene>
    <name evidence="2" type="ORF">SAMN05216180_2486</name>
</gene>
<dbReference type="Gene3D" id="2.160.20.120">
    <property type="match status" value="1"/>
</dbReference>
<dbReference type="Proteomes" id="UP000199158">
    <property type="component" value="Unassembled WGS sequence"/>
</dbReference>
<protein>
    <submittedName>
        <fullName evidence="2">DUF4097 and DUF4098 domain-containing protein YvlB</fullName>
    </submittedName>
</protein>
<evidence type="ECO:0000313" key="3">
    <source>
        <dbReference type="Proteomes" id="UP000199158"/>
    </source>
</evidence>
<sequence>MKKSTMIVLIVSASMILLGALMAVAAYAISGGNLGVYFNNSGWHQGFDSQKGGSAMTETIDTGAFTAIDIDVDFADVRLIPSNRYQVEYAFPSNQPKPACTVMQNGTLQFRHSQSENIINFNIFNIPFSRKQNNFVNVYFPVDELEFITVNVDMGNVEIKDSTKIALKGDLNIECDFGKLTVGNLSAKIIDAEISSGESNFSDITAEKLMLESDFGKVTYRNVNTEHFESKSSSGDTTVQACRLGNAVFESDFGRITAERSTAEGLKIDSSSGDVNLSGAFTGVINISSDFGKVTLTTASPREHYSLDLSTDFGKIQVDNDNFKGSVLQNSGAPNSISIDNSSGSITVKFQ</sequence>
<organism evidence="2 3">
    <name type="scientific">Hydrogenoanaerobacterium saccharovorans</name>
    <dbReference type="NCBI Taxonomy" id="474960"/>
    <lineage>
        <taxon>Bacteria</taxon>
        <taxon>Bacillati</taxon>
        <taxon>Bacillota</taxon>
        <taxon>Clostridia</taxon>
        <taxon>Eubacteriales</taxon>
        <taxon>Oscillospiraceae</taxon>
        <taxon>Hydrogenoanaerobacterium</taxon>
    </lineage>
</organism>
<dbReference type="RefSeq" id="WP_092755626.1">
    <property type="nucleotide sequence ID" value="NZ_FOCG01000002.1"/>
</dbReference>
<dbReference type="AlphaFoldDB" id="A0A1H8D3C1"/>
<dbReference type="STRING" id="474960.SAMN05216180_2486"/>
<evidence type="ECO:0000259" key="1">
    <source>
        <dbReference type="Pfam" id="PF13349"/>
    </source>
</evidence>
<evidence type="ECO:0000313" key="2">
    <source>
        <dbReference type="EMBL" id="SEN01669.1"/>
    </source>
</evidence>
<keyword evidence="3" id="KW-1185">Reference proteome</keyword>
<dbReference type="EMBL" id="FOCG01000002">
    <property type="protein sequence ID" value="SEN01669.1"/>
    <property type="molecule type" value="Genomic_DNA"/>
</dbReference>
<reference evidence="2 3" key="1">
    <citation type="submission" date="2016-10" db="EMBL/GenBank/DDBJ databases">
        <authorList>
            <person name="de Groot N.N."/>
        </authorList>
    </citation>
    <scope>NUCLEOTIDE SEQUENCE [LARGE SCALE GENOMIC DNA]</scope>
    <source>
        <strain evidence="2 3">CGMCC 1.5070</strain>
    </source>
</reference>
<name>A0A1H8D3C1_9FIRM</name>
<dbReference type="Pfam" id="PF13349">
    <property type="entry name" value="DUF4097"/>
    <property type="match status" value="1"/>
</dbReference>